<dbReference type="GO" id="GO:0008168">
    <property type="term" value="F:methyltransferase activity"/>
    <property type="evidence" value="ECO:0007669"/>
    <property type="project" value="UniProtKB-KW"/>
</dbReference>
<dbReference type="SUPFAM" id="SSF53335">
    <property type="entry name" value="S-adenosyl-L-methionine-dependent methyltransferases"/>
    <property type="match status" value="1"/>
</dbReference>
<organism evidence="2 3">
    <name type="scientific">Fulvivirga kasyanovii</name>
    <dbReference type="NCBI Taxonomy" id="396812"/>
    <lineage>
        <taxon>Bacteria</taxon>
        <taxon>Pseudomonadati</taxon>
        <taxon>Bacteroidota</taxon>
        <taxon>Cytophagia</taxon>
        <taxon>Cytophagales</taxon>
        <taxon>Fulvivirgaceae</taxon>
        <taxon>Fulvivirga</taxon>
    </lineage>
</organism>
<accession>A0ABW9RNB2</accession>
<gene>
    <name evidence="2" type="ORF">E1163_09995</name>
</gene>
<keyword evidence="3" id="KW-1185">Reference proteome</keyword>
<dbReference type="InterPro" id="IPR052514">
    <property type="entry name" value="SAM-dependent_MTase"/>
</dbReference>
<dbReference type="InterPro" id="IPR029063">
    <property type="entry name" value="SAM-dependent_MTases_sf"/>
</dbReference>
<protein>
    <submittedName>
        <fullName evidence="2">FkbM family methyltransferase</fullName>
    </submittedName>
</protein>
<dbReference type="Gene3D" id="3.40.50.150">
    <property type="entry name" value="Vaccinia Virus protein VP39"/>
    <property type="match status" value="1"/>
</dbReference>
<dbReference type="NCBIfam" id="TIGR01444">
    <property type="entry name" value="fkbM_fam"/>
    <property type="match status" value="1"/>
</dbReference>
<keyword evidence="2" id="KW-0808">Transferase</keyword>
<evidence type="ECO:0000259" key="1">
    <source>
        <dbReference type="Pfam" id="PF05050"/>
    </source>
</evidence>
<feature type="non-terminal residue" evidence="2">
    <location>
        <position position="198"/>
    </location>
</feature>
<proteinExistence type="predicted"/>
<dbReference type="Pfam" id="PF05050">
    <property type="entry name" value="Methyltransf_21"/>
    <property type="match status" value="1"/>
</dbReference>
<evidence type="ECO:0000313" key="3">
    <source>
        <dbReference type="Proteomes" id="UP000798808"/>
    </source>
</evidence>
<dbReference type="GO" id="GO:0032259">
    <property type="term" value="P:methylation"/>
    <property type="evidence" value="ECO:0007669"/>
    <property type="project" value="UniProtKB-KW"/>
</dbReference>
<evidence type="ECO:0000313" key="2">
    <source>
        <dbReference type="EMBL" id="MTI25272.1"/>
    </source>
</evidence>
<dbReference type="InterPro" id="IPR006342">
    <property type="entry name" value="FkbM_mtfrase"/>
</dbReference>
<sequence>MMTIILRLFRKLGILKYLSISVPRNTNKIKIRIPVLAGQGIEHFVEKKETWMTDILGVFLASHQKKLVFFDVGVNIGQTLLKLKMLQPDSIYVGFEPNPTCVHYLYQLTRVNSFGDVDIIPVALGEASQLAKLNLYHDTDIDSTASIIKEFRDQKKIKKTTYVSVLKLPDDFNKVPDIIKIDVEGAELEVLKSLYSTI</sequence>
<comment type="caution">
    <text evidence="2">The sequence shown here is derived from an EMBL/GenBank/DDBJ whole genome shotgun (WGS) entry which is preliminary data.</text>
</comment>
<dbReference type="PANTHER" id="PTHR34203">
    <property type="entry name" value="METHYLTRANSFERASE, FKBM FAMILY PROTEIN"/>
    <property type="match status" value="1"/>
</dbReference>
<reference evidence="2 3" key="1">
    <citation type="submission" date="2019-02" db="EMBL/GenBank/DDBJ databases">
        <authorList>
            <person name="Goldberg S.R."/>
            <person name="Haltli B.A."/>
            <person name="Correa H."/>
            <person name="Russell K.G."/>
        </authorList>
    </citation>
    <scope>NUCLEOTIDE SEQUENCE [LARGE SCALE GENOMIC DNA]</scope>
    <source>
        <strain evidence="2 3">JCM 16186</strain>
    </source>
</reference>
<dbReference type="RefSeq" id="WP_155171304.1">
    <property type="nucleotide sequence ID" value="NZ_SMLW01000499.1"/>
</dbReference>
<name>A0ABW9RNB2_9BACT</name>
<dbReference type="Proteomes" id="UP000798808">
    <property type="component" value="Unassembled WGS sequence"/>
</dbReference>
<keyword evidence="2" id="KW-0489">Methyltransferase</keyword>
<dbReference type="EMBL" id="SMLW01000499">
    <property type="protein sequence ID" value="MTI25272.1"/>
    <property type="molecule type" value="Genomic_DNA"/>
</dbReference>
<feature type="domain" description="Methyltransferase FkbM" evidence="1">
    <location>
        <begin position="71"/>
        <end position="193"/>
    </location>
</feature>
<dbReference type="PANTHER" id="PTHR34203:SF15">
    <property type="entry name" value="SLL1173 PROTEIN"/>
    <property type="match status" value="1"/>
</dbReference>